<keyword evidence="3" id="KW-0548">Nucleotidyltransferase</keyword>
<evidence type="ECO:0000313" key="7">
    <source>
        <dbReference type="Proteomes" id="UP000191285"/>
    </source>
</evidence>
<organism evidence="6 7">
    <name type="scientific">Penicillium steckii</name>
    <dbReference type="NCBI Taxonomy" id="303698"/>
    <lineage>
        <taxon>Eukaryota</taxon>
        <taxon>Fungi</taxon>
        <taxon>Dikarya</taxon>
        <taxon>Ascomycota</taxon>
        <taxon>Pezizomycotina</taxon>
        <taxon>Eurotiomycetes</taxon>
        <taxon>Eurotiomycetidae</taxon>
        <taxon>Eurotiales</taxon>
        <taxon>Aspergillaceae</taxon>
        <taxon>Penicillium</taxon>
    </lineage>
</organism>
<keyword evidence="7" id="KW-1185">Reference proteome</keyword>
<dbReference type="Gene3D" id="3.90.228.10">
    <property type="match status" value="1"/>
</dbReference>
<accession>A0A1V6TW33</accession>
<keyword evidence="1" id="KW-0328">Glycosyltransferase</keyword>
<evidence type="ECO:0000256" key="4">
    <source>
        <dbReference type="ARBA" id="ARBA00023027"/>
    </source>
</evidence>
<name>A0A1V6TW33_9EURO</name>
<dbReference type="GO" id="GO:0016779">
    <property type="term" value="F:nucleotidyltransferase activity"/>
    <property type="evidence" value="ECO:0007669"/>
    <property type="project" value="UniProtKB-KW"/>
</dbReference>
<evidence type="ECO:0000259" key="5">
    <source>
        <dbReference type="Pfam" id="PF00644"/>
    </source>
</evidence>
<comment type="caution">
    <text evidence="6">The sequence shown here is derived from an EMBL/GenBank/DDBJ whole genome shotgun (WGS) entry which is preliminary data.</text>
</comment>
<gene>
    <name evidence="6" type="ORF">PENSTE_c002G00254</name>
</gene>
<dbReference type="STRING" id="303698.A0A1V6TW33"/>
<keyword evidence="4" id="KW-0520">NAD</keyword>
<dbReference type="AlphaFoldDB" id="A0A1V6TW33"/>
<protein>
    <recommendedName>
        <fullName evidence="5">PARP catalytic domain-containing protein</fullName>
    </recommendedName>
</protein>
<dbReference type="InterPro" id="IPR012317">
    <property type="entry name" value="Poly(ADP-ribose)pol_cat_dom"/>
</dbReference>
<dbReference type="Proteomes" id="UP000191285">
    <property type="component" value="Unassembled WGS sequence"/>
</dbReference>
<dbReference type="OrthoDB" id="109543at2759"/>
<sequence>MQHGNINALDFEKQKYWAPDKWSTSVPDLLMRDHFADTGADINSMSLPLLAMQYTLRHFVKCADFCIVCHCKTFENLNSFKPYVCSRELCLSQYMHLGIGSSTESKILLHPNVVDLLVCLAYLSAVGNCLEGFPDGLDIKVPPMPIDEYLYPGEEGRSFDFPYGARLDTEHLTLSGSDVMNIKDGDWIVIFHDKSQAVWHFQATGYSHKSRRFSLVKPLYLTERNGGLDKLNKKRHDIQFCIYDQDFSKLTLLQKQASVISLLETLPSIAAIAKLLRKPSSDNLNLNLNPSLLGMTSPAALLLLRWIVQSNRSYIVHDTEKSYYDSTGRISLLKFRFLQGAPDKEHRFMEAVKKYAAGQKPQTIMAWHGSPIFNWHSISREGLHFRRTAHGRSWGNGVYLSQQFDCSLGFSTTRHPADTANWPGSCLDMKYVISLNEVVNCPQSFVYSGSGTYVVQYLDWIQTRYLYVGSGGAKSNRKVKHYLATQMNCCNYPPSLLHSVPNRVVIDLVDEENSAEERPAKKARKHQNNELDAIWNSFQG</sequence>
<reference evidence="7" key="1">
    <citation type="journal article" date="2017" name="Nat. Microbiol.">
        <title>Global analysis of biosynthetic gene clusters reveals vast potential of secondary metabolite production in Penicillium species.</title>
        <authorList>
            <person name="Nielsen J.C."/>
            <person name="Grijseels S."/>
            <person name="Prigent S."/>
            <person name="Ji B."/>
            <person name="Dainat J."/>
            <person name="Nielsen K.F."/>
            <person name="Frisvad J.C."/>
            <person name="Workman M."/>
            <person name="Nielsen J."/>
        </authorList>
    </citation>
    <scope>NUCLEOTIDE SEQUENCE [LARGE SCALE GENOMIC DNA]</scope>
    <source>
        <strain evidence="7">IBT 24891</strain>
    </source>
</reference>
<evidence type="ECO:0000313" key="6">
    <source>
        <dbReference type="EMBL" id="OQE30110.1"/>
    </source>
</evidence>
<dbReference type="EMBL" id="MLKD01000002">
    <property type="protein sequence ID" value="OQE30110.1"/>
    <property type="molecule type" value="Genomic_DNA"/>
</dbReference>
<evidence type="ECO:0000256" key="1">
    <source>
        <dbReference type="ARBA" id="ARBA00022676"/>
    </source>
</evidence>
<feature type="domain" description="PARP catalytic" evidence="5">
    <location>
        <begin position="354"/>
        <end position="414"/>
    </location>
</feature>
<dbReference type="PANTHER" id="PTHR21328">
    <property type="entry name" value="POLY ADP-RIBOSE POLYMERASE FAMILY, MEMBER PARP"/>
    <property type="match status" value="1"/>
</dbReference>
<dbReference type="GO" id="GO:0003950">
    <property type="term" value="F:NAD+ poly-ADP-ribosyltransferase activity"/>
    <property type="evidence" value="ECO:0007669"/>
    <property type="project" value="InterPro"/>
</dbReference>
<proteinExistence type="predicted"/>
<dbReference type="Pfam" id="PF00644">
    <property type="entry name" value="PARP"/>
    <property type="match status" value="1"/>
</dbReference>
<dbReference type="InterPro" id="IPR051838">
    <property type="entry name" value="ARTD_PARP"/>
</dbReference>
<dbReference type="SUPFAM" id="SSF56399">
    <property type="entry name" value="ADP-ribosylation"/>
    <property type="match status" value="1"/>
</dbReference>
<keyword evidence="2" id="KW-0808">Transferase</keyword>
<evidence type="ECO:0000256" key="2">
    <source>
        <dbReference type="ARBA" id="ARBA00022679"/>
    </source>
</evidence>
<evidence type="ECO:0000256" key="3">
    <source>
        <dbReference type="ARBA" id="ARBA00022695"/>
    </source>
</evidence>